<feature type="region of interest" description="Disordered" evidence="1">
    <location>
        <begin position="1"/>
        <end position="39"/>
    </location>
</feature>
<protein>
    <submittedName>
        <fullName evidence="2">Uncharacterized protein</fullName>
    </submittedName>
</protein>
<dbReference type="EMBL" id="AP019304">
    <property type="protein sequence ID" value="BBH09585.1"/>
    <property type="molecule type" value="Genomic_DNA"/>
</dbReference>
<proteinExistence type="predicted"/>
<organism evidence="2">
    <name type="scientific">Prunus dulcis</name>
    <name type="common">Almond</name>
    <name type="synonym">Amygdalus dulcis</name>
    <dbReference type="NCBI Taxonomy" id="3755"/>
    <lineage>
        <taxon>Eukaryota</taxon>
        <taxon>Viridiplantae</taxon>
        <taxon>Streptophyta</taxon>
        <taxon>Embryophyta</taxon>
        <taxon>Tracheophyta</taxon>
        <taxon>Spermatophyta</taxon>
        <taxon>Magnoliopsida</taxon>
        <taxon>eudicotyledons</taxon>
        <taxon>Gunneridae</taxon>
        <taxon>Pentapetalae</taxon>
        <taxon>rosids</taxon>
        <taxon>fabids</taxon>
        <taxon>Rosales</taxon>
        <taxon>Rosaceae</taxon>
        <taxon>Amygdaloideae</taxon>
        <taxon>Amygdaleae</taxon>
        <taxon>Prunus</taxon>
    </lineage>
</organism>
<name>A0A4Y1S006_PRUDU</name>
<sequence>MENTKRHRLDLCTSRTRGRPTRSATRRGSAGRAAAARAA</sequence>
<dbReference type="AlphaFoldDB" id="A0A4Y1S006"/>
<evidence type="ECO:0000313" key="2">
    <source>
        <dbReference type="EMBL" id="BBH09585.1"/>
    </source>
</evidence>
<gene>
    <name evidence="2" type="ORF">Prudu_022123</name>
</gene>
<accession>A0A4Y1S006</accession>
<evidence type="ECO:0000256" key="1">
    <source>
        <dbReference type="SAM" id="MobiDB-lite"/>
    </source>
</evidence>
<reference evidence="2" key="1">
    <citation type="journal article" date="2019" name="Science">
        <title>Mutation of a bHLH transcription factor allowed almond domestication.</title>
        <authorList>
            <person name="Sanchez-Perez R."/>
            <person name="Pavan S."/>
            <person name="Mazzeo R."/>
            <person name="Moldovan C."/>
            <person name="Aiese Cigliano R."/>
            <person name="Del Cueto J."/>
            <person name="Ricciardi F."/>
            <person name="Lotti C."/>
            <person name="Ricciardi L."/>
            <person name="Dicenta F."/>
            <person name="Lopez-Marques R.L."/>
            <person name="Lindberg Moller B."/>
        </authorList>
    </citation>
    <scope>NUCLEOTIDE SEQUENCE</scope>
</reference>
<feature type="compositionally biased region" description="Low complexity" evidence="1">
    <location>
        <begin position="21"/>
        <end position="39"/>
    </location>
</feature>